<dbReference type="EMBL" id="WIGN01000125">
    <property type="protein sequence ID" value="KAF6808038.1"/>
    <property type="molecule type" value="Genomic_DNA"/>
</dbReference>
<evidence type="ECO:0000256" key="1">
    <source>
        <dbReference type="ARBA" id="ARBA00000085"/>
    </source>
</evidence>
<dbReference type="GO" id="GO:0009927">
    <property type="term" value="F:histidine phosphotransfer kinase activity"/>
    <property type="evidence" value="ECO:0007669"/>
    <property type="project" value="TreeGrafter"/>
</dbReference>
<comment type="caution">
    <text evidence="7">The sequence shown here is derived from an EMBL/GenBank/DDBJ whole genome shotgun (WGS) entry which is preliminary data.</text>
</comment>
<dbReference type="PANTHER" id="PTHR43047">
    <property type="entry name" value="TWO-COMPONENT HISTIDINE PROTEIN KINASE"/>
    <property type="match status" value="1"/>
</dbReference>
<dbReference type="SUPFAM" id="SSF52172">
    <property type="entry name" value="CheY-like"/>
    <property type="match status" value="1"/>
</dbReference>
<keyword evidence="8" id="KW-1185">Reference proteome</keyword>
<dbReference type="Pfam" id="PF02518">
    <property type="entry name" value="HATPase_c"/>
    <property type="match status" value="1"/>
</dbReference>
<feature type="region of interest" description="Disordered" evidence="5">
    <location>
        <begin position="253"/>
        <end position="349"/>
    </location>
</feature>
<evidence type="ECO:0000313" key="7">
    <source>
        <dbReference type="EMBL" id="KAF6808038.1"/>
    </source>
</evidence>
<feature type="compositionally biased region" description="Low complexity" evidence="5">
    <location>
        <begin position="253"/>
        <end position="266"/>
    </location>
</feature>
<dbReference type="AlphaFoldDB" id="A0A8H6MTS6"/>
<comment type="catalytic activity">
    <reaction evidence="1">
        <text>ATP + protein L-histidine = ADP + protein N-phospho-L-histidine.</text>
        <dbReference type="EC" id="2.7.13.3"/>
    </reaction>
</comment>
<evidence type="ECO:0000259" key="6">
    <source>
        <dbReference type="Pfam" id="PF02518"/>
    </source>
</evidence>
<gene>
    <name evidence="7" type="ORF">CSOJ01_07806</name>
</gene>
<dbReference type="CDD" id="cd17546">
    <property type="entry name" value="REC_hyHK_CKI1_RcsC-like"/>
    <property type="match status" value="1"/>
</dbReference>
<reference evidence="7 8" key="1">
    <citation type="journal article" date="2020" name="Phytopathology">
        <title>Genome Sequence Resources of Colletotrichum truncatum, C. plurivorum, C. musicola, and C. sojae: Four Species Pathogenic to Soybean (Glycine max).</title>
        <authorList>
            <person name="Rogerio F."/>
            <person name="Boufleur T.R."/>
            <person name="Ciampi-Guillardi M."/>
            <person name="Sukno S.A."/>
            <person name="Thon M.R."/>
            <person name="Massola Junior N.S."/>
            <person name="Baroncelli R."/>
        </authorList>
    </citation>
    <scope>NUCLEOTIDE SEQUENCE [LARGE SCALE GENOMIC DNA]</scope>
    <source>
        <strain evidence="7 8">LFN0009</strain>
    </source>
</reference>
<keyword evidence="3" id="KW-0808">Transferase</keyword>
<keyword evidence="4" id="KW-0418">Kinase</keyword>
<dbReference type="InterPro" id="IPR036890">
    <property type="entry name" value="HATPase_C_sf"/>
</dbReference>
<evidence type="ECO:0000313" key="8">
    <source>
        <dbReference type="Proteomes" id="UP000652219"/>
    </source>
</evidence>
<evidence type="ECO:0000256" key="5">
    <source>
        <dbReference type="SAM" id="MobiDB-lite"/>
    </source>
</evidence>
<dbReference type="InterPro" id="IPR003594">
    <property type="entry name" value="HATPase_dom"/>
</dbReference>
<evidence type="ECO:0000256" key="3">
    <source>
        <dbReference type="ARBA" id="ARBA00022679"/>
    </source>
</evidence>
<name>A0A8H6MTS6_9PEZI</name>
<protein>
    <recommendedName>
        <fullName evidence="2">histidine kinase</fullName>
        <ecNumber evidence="2">2.7.13.3</ecNumber>
    </recommendedName>
</protein>
<evidence type="ECO:0000256" key="4">
    <source>
        <dbReference type="ARBA" id="ARBA00022777"/>
    </source>
</evidence>
<proteinExistence type="predicted"/>
<organism evidence="7 8">
    <name type="scientific">Colletotrichum sojae</name>
    <dbReference type="NCBI Taxonomy" id="2175907"/>
    <lineage>
        <taxon>Eukaryota</taxon>
        <taxon>Fungi</taxon>
        <taxon>Dikarya</taxon>
        <taxon>Ascomycota</taxon>
        <taxon>Pezizomycotina</taxon>
        <taxon>Sordariomycetes</taxon>
        <taxon>Hypocreomycetidae</taxon>
        <taxon>Glomerellales</taxon>
        <taxon>Glomerellaceae</taxon>
        <taxon>Colletotrichum</taxon>
        <taxon>Colletotrichum orchidearum species complex</taxon>
    </lineage>
</organism>
<dbReference type="Proteomes" id="UP000652219">
    <property type="component" value="Unassembled WGS sequence"/>
</dbReference>
<accession>A0A8H6MTS6</accession>
<dbReference type="GO" id="GO:0005886">
    <property type="term" value="C:plasma membrane"/>
    <property type="evidence" value="ECO:0007669"/>
    <property type="project" value="TreeGrafter"/>
</dbReference>
<dbReference type="Gene3D" id="3.30.565.10">
    <property type="entry name" value="Histidine kinase-like ATPase, C-terminal domain"/>
    <property type="match status" value="1"/>
</dbReference>
<dbReference type="GO" id="GO:0000155">
    <property type="term" value="F:phosphorelay sensor kinase activity"/>
    <property type="evidence" value="ECO:0007669"/>
    <property type="project" value="TreeGrafter"/>
</dbReference>
<dbReference type="Gene3D" id="3.40.50.2300">
    <property type="match status" value="1"/>
</dbReference>
<dbReference type="PANTHER" id="PTHR43047:SF72">
    <property type="entry name" value="OSMOSENSING HISTIDINE PROTEIN KINASE SLN1"/>
    <property type="match status" value="1"/>
</dbReference>
<evidence type="ECO:0000256" key="2">
    <source>
        <dbReference type="ARBA" id="ARBA00012438"/>
    </source>
</evidence>
<sequence length="406" mass="43523">MNLLGNSLKYTARCFVNANVRQADAEEGKGKSGSSLGSNNVEIIVTDSGRGISADYLQHHLFTPFAQEDSLSPGTGLGAIPNPTADGLMSAGLDEFQARVAELGSLRIRLRGFPAGHGDGRVGDSSDRVLGEGVLIGNVCKKWLHIHLVDDPSEEQLLPNLVLSIDRHINQLLRDRRDGGISVPVVVICRNALLARQLATSPRFTSKSVVFEFVSQPIGSRKLAKVFLLSLRRWTKLQADAIPTPTAMSPANMSMAAGGAGAEANGRSPAGPVLASSPDASSAETFPDVRDDRSPSPDAHPNEASPSSAEEQRHDTDEPAVLPERPRTALASTPKTAERPSPKPRRPPALRFLLVDDNPLNLKILAFQALDAFRRGAGRIACVLMDISMPVMDGFESTRRIRAVES</sequence>
<dbReference type="InterPro" id="IPR011006">
    <property type="entry name" value="CheY-like_superfamily"/>
</dbReference>
<dbReference type="SUPFAM" id="SSF55874">
    <property type="entry name" value="ATPase domain of HSP90 chaperone/DNA topoisomerase II/histidine kinase"/>
    <property type="match status" value="1"/>
</dbReference>
<feature type="domain" description="Histidine kinase/HSP90-like ATPase" evidence="6">
    <location>
        <begin position="2"/>
        <end position="78"/>
    </location>
</feature>
<dbReference type="EC" id="2.7.13.3" evidence="2"/>